<organism evidence="1 2">
    <name type="scientific">Methylobacterium hispanicum</name>
    <dbReference type="NCBI Taxonomy" id="270350"/>
    <lineage>
        <taxon>Bacteria</taxon>
        <taxon>Pseudomonadati</taxon>
        <taxon>Pseudomonadota</taxon>
        <taxon>Alphaproteobacteria</taxon>
        <taxon>Hyphomicrobiales</taxon>
        <taxon>Methylobacteriaceae</taxon>
        <taxon>Methylobacterium</taxon>
    </lineage>
</organism>
<reference evidence="1" key="1">
    <citation type="journal article" date="2016" name="Front. Microbiol.">
        <title>Genome Sequence of the Piezophilic, Mesophilic Sulfate-Reducing Bacterium Desulfovibrio indicus J2T.</title>
        <authorList>
            <person name="Cao J."/>
            <person name="Maignien L."/>
            <person name="Shao Z."/>
            <person name="Alain K."/>
            <person name="Jebbar M."/>
        </authorList>
    </citation>
    <scope>NUCLEOTIDE SEQUENCE</scope>
    <source>
        <strain evidence="1">DSM 16372</strain>
    </source>
</reference>
<evidence type="ECO:0000313" key="2">
    <source>
        <dbReference type="Proteomes" id="UP001055247"/>
    </source>
</evidence>
<name>A0AAV4ZHG4_9HYPH</name>
<dbReference type="RefSeq" id="WP_238229626.1">
    <property type="nucleotide sequence ID" value="NZ_BPQO01000004.1"/>
</dbReference>
<accession>A0AAV4ZHG4</accession>
<evidence type="ECO:0000313" key="1">
    <source>
        <dbReference type="EMBL" id="GJD87628.1"/>
    </source>
</evidence>
<proteinExistence type="predicted"/>
<dbReference type="EMBL" id="BPQO01000004">
    <property type="protein sequence ID" value="GJD87628.1"/>
    <property type="molecule type" value="Genomic_DNA"/>
</dbReference>
<sequence length="304" mass="32464">MPASTTAYMIAALQLIAGIEATGGVPIAILERTGDDTEAFWMRSAEILCAKTGDNFCDSDMMVMRDNTNPLGFMRMIVYAGPKGERKRVCAVLPPADDVSPALTATGVSAGNTYAWEDLPTSQAAWVWLMLQNAAHCLDGNGGVSDDKRADAFATLGTTLILGDPGFTAPGGKSPSRVFGYYRNSEANRWAANLGERILLDAWKTDAVAVAQVRTGCTLTSDASSRLDVDQIPRDPQIAAADVCVPAGQTGPKPGRVTDSNLWAWMYQSPIGTPPTPWTPLKTFQSPQAAATYVWQQAGTLSQR</sequence>
<reference evidence="1" key="2">
    <citation type="submission" date="2021-08" db="EMBL/GenBank/DDBJ databases">
        <authorList>
            <person name="Tani A."/>
            <person name="Ola A."/>
            <person name="Ogura Y."/>
            <person name="Katsura K."/>
            <person name="Hayashi T."/>
        </authorList>
    </citation>
    <scope>NUCLEOTIDE SEQUENCE</scope>
    <source>
        <strain evidence="1">DSM 16372</strain>
    </source>
</reference>
<comment type="caution">
    <text evidence="1">The sequence shown here is derived from an EMBL/GenBank/DDBJ whole genome shotgun (WGS) entry which is preliminary data.</text>
</comment>
<protein>
    <submittedName>
        <fullName evidence="1">Uncharacterized protein</fullName>
    </submittedName>
</protein>
<keyword evidence="2" id="KW-1185">Reference proteome</keyword>
<dbReference type="AlphaFoldDB" id="A0AAV4ZHG4"/>
<gene>
    <name evidence="1" type="ORF">BHAOGJBA_1133</name>
</gene>
<dbReference type="Proteomes" id="UP001055247">
    <property type="component" value="Unassembled WGS sequence"/>
</dbReference>